<dbReference type="Pfam" id="PF10110">
    <property type="entry name" value="GPDPase_memb"/>
    <property type="match status" value="1"/>
</dbReference>
<feature type="transmembrane region" description="Helical" evidence="1">
    <location>
        <begin position="30"/>
        <end position="51"/>
    </location>
</feature>
<keyword evidence="1" id="KW-0812">Transmembrane</keyword>
<evidence type="ECO:0000256" key="1">
    <source>
        <dbReference type="SAM" id="Phobius"/>
    </source>
</evidence>
<sequence length="253" mass="27278">MASTALSAPDRFRIGRVFYDSFAVVGRNPVLFVGLGALFYALPRFAAWLWYVNSGAARLSFEAFASEHATIVLLGLPLYLLVTAVLQTSVIRATIVDLRGEKPVFADCFGVALALLFPILGVSLVATLGIIIGLLLLIVPGILLLLRWAVALPVLIQEKRGILDSMARSRDLTKGSRWPLLGLWLILIVASALAGLVINRVAIPLNVTFGLLAEATMRATFLVLSSVASAVSYVELRWVKEGASVDELAEIFS</sequence>
<comment type="caution">
    <text evidence="3">The sequence shown here is derived from an EMBL/GenBank/DDBJ whole genome shotgun (WGS) entry which is preliminary data.</text>
</comment>
<feature type="transmembrane region" description="Helical" evidence="1">
    <location>
        <begin position="104"/>
        <end position="124"/>
    </location>
</feature>
<name>A0A101KPD1_RHILI</name>
<organism evidence="3 4">
    <name type="scientific">Rhizobium loti</name>
    <name type="common">Mesorhizobium loti</name>
    <dbReference type="NCBI Taxonomy" id="381"/>
    <lineage>
        <taxon>Bacteria</taxon>
        <taxon>Pseudomonadati</taxon>
        <taxon>Pseudomonadota</taxon>
        <taxon>Alphaproteobacteria</taxon>
        <taxon>Hyphomicrobiales</taxon>
        <taxon>Phyllobacteriaceae</taxon>
        <taxon>Mesorhizobium</taxon>
    </lineage>
</organism>
<feature type="domain" description="Glycerophosphoryl diester phosphodiesterase membrane" evidence="2">
    <location>
        <begin position="126"/>
        <end position="212"/>
    </location>
</feature>
<gene>
    <name evidence="3" type="ORF">AU467_29685</name>
</gene>
<dbReference type="OrthoDB" id="7472950at2"/>
<dbReference type="AlphaFoldDB" id="A0A101KPD1"/>
<evidence type="ECO:0000313" key="4">
    <source>
        <dbReference type="Proteomes" id="UP000053176"/>
    </source>
</evidence>
<evidence type="ECO:0000259" key="2">
    <source>
        <dbReference type="Pfam" id="PF10110"/>
    </source>
</evidence>
<protein>
    <recommendedName>
        <fullName evidence="2">Glycerophosphoryl diester phosphodiesterase membrane domain-containing protein</fullName>
    </recommendedName>
</protein>
<feature type="transmembrane region" description="Helical" evidence="1">
    <location>
        <begin position="71"/>
        <end position="92"/>
    </location>
</feature>
<proteinExistence type="predicted"/>
<keyword evidence="1" id="KW-1133">Transmembrane helix</keyword>
<dbReference type="InterPro" id="IPR018476">
    <property type="entry name" value="GlyceroP-diester-Pdiesterase_M"/>
</dbReference>
<feature type="transmembrane region" description="Helical" evidence="1">
    <location>
        <begin position="177"/>
        <end position="203"/>
    </location>
</feature>
<accession>A0A101KPD1</accession>
<feature type="transmembrane region" description="Helical" evidence="1">
    <location>
        <begin position="130"/>
        <end position="156"/>
    </location>
</feature>
<dbReference type="Proteomes" id="UP000053176">
    <property type="component" value="Unassembled WGS sequence"/>
</dbReference>
<keyword evidence="1" id="KW-0472">Membrane</keyword>
<dbReference type="EMBL" id="LPWA01000133">
    <property type="protein sequence ID" value="KUM24523.1"/>
    <property type="molecule type" value="Genomic_DNA"/>
</dbReference>
<evidence type="ECO:0000313" key="3">
    <source>
        <dbReference type="EMBL" id="KUM24523.1"/>
    </source>
</evidence>
<reference evidence="3 4" key="1">
    <citation type="submission" date="2015-12" db="EMBL/GenBank/DDBJ databases">
        <title>Draft genome sequence of Mesorhizobium sp. UFLA 01-765, a multitolerant efficient symbiont and plant-growth promoting strain isolated from Zn-mining soil using Leucaena leucocephala as a trap plant.</title>
        <authorList>
            <person name="Rangel W.M."/>
            <person name="Thijs S."/>
            <person name="Longatti S.M."/>
            <person name="Moreira F.M."/>
            <person name="Weyens N."/>
            <person name="Vangronsveld J."/>
            <person name="Van Hamme J.D."/>
            <person name="Bottos E.M."/>
            <person name="Rineau F."/>
        </authorList>
    </citation>
    <scope>NUCLEOTIDE SEQUENCE [LARGE SCALE GENOMIC DNA]</scope>
    <source>
        <strain evidence="3 4">UFLA 01-765</strain>
    </source>
</reference>